<dbReference type="RefSeq" id="WP_264503289.1">
    <property type="nucleotide sequence ID" value="NZ_JAPDDS010000016.1"/>
</dbReference>
<dbReference type="InterPro" id="IPR039425">
    <property type="entry name" value="RNA_pol_sigma-70-like"/>
</dbReference>
<keyword evidence="5" id="KW-1185">Reference proteome</keyword>
<gene>
    <name evidence="4" type="ORF">OKA04_21525</name>
</gene>
<dbReference type="PANTHER" id="PTHR43133">
    <property type="entry name" value="RNA POLYMERASE ECF-TYPE SIGMA FACTO"/>
    <property type="match status" value="1"/>
</dbReference>
<accession>A0ABT3FUT9</accession>
<proteinExistence type="predicted"/>
<dbReference type="EMBL" id="JAPDDS010000016">
    <property type="protein sequence ID" value="MCW1887333.1"/>
    <property type="molecule type" value="Genomic_DNA"/>
</dbReference>
<comment type="caution">
    <text evidence="4">The sequence shown here is derived from an EMBL/GenBank/DDBJ whole genome shotgun (WGS) entry which is preliminary data.</text>
</comment>
<evidence type="ECO:0000256" key="1">
    <source>
        <dbReference type="ARBA" id="ARBA00023015"/>
    </source>
</evidence>
<evidence type="ECO:0000313" key="4">
    <source>
        <dbReference type="EMBL" id="MCW1887333.1"/>
    </source>
</evidence>
<keyword evidence="2" id="KW-0731">Sigma factor</keyword>
<dbReference type="NCBIfam" id="TIGR02937">
    <property type="entry name" value="sigma70-ECF"/>
    <property type="match status" value="1"/>
</dbReference>
<name>A0ABT3FUT9_9BACT</name>
<sequence>MAPPFRPMSTGMASPFPVTQWTAVVDVCRGGSPADRQVALERLCADYWYPLYVFARRQGHPRQDAEDLTQGFFHYLLERDLFSAASQELGKLRTFLLTIFQRYIGDVRGRELAQKRGGGRELISLDVGHAESRYEAEPQDVATPEAHFDRSWAMSVLHAALHDLGESERAAGRGVQFSAVEAFLNPAAVADGSYEAAAAELGMNGEAVRKVVSRLRGKFRDCLRQQIAATLHEATAEKVDEELVALKAALRG</sequence>
<dbReference type="InterPro" id="IPR013325">
    <property type="entry name" value="RNA_pol_sigma_r2"/>
</dbReference>
<dbReference type="PANTHER" id="PTHR43133:SF51">
    <property type="entry name" value="RNA POLYMERASE SIGMA FACTOR"/>
    <property type="match status" value="1"/>
</dbReference>
<keyword evidence="3" id="KW-0804">Transcription</keyword>
<organism evidence="4 5">
    <name type="scientific">Luteolibacter flavescens</name>
    <dbReference type="NCBI Taxonomy" id="1859460"/>
    <lineage>
        <taxon>Bacteria</taxon>
        <taxon>Pseudomonadati</taxon>
        <taxon>Verrucomicrobiota</taxon>
        <taxon>Verrucomicrobiia</taxon>
        <taxon>Verrucomicrobiales</taxon>
        <taxon>Verrucomicrobiaceae</taxon>
        <taxon>Luteolibacter</taxon>
    </lineage>
</organism>
<evidence type="ECO:0000256" key="2">
    <source>
        <dbReference type="ARBA" id="ARBA00023082"/>
    </source>
</evidence>
<dbReference type="InterPro" id="IPR014284">
    <property type="entry name" value="RNA_pol_sigma-70_dom"/>
</dbReference>
<protein>
    <submittedName>
        <fullName evidence="4">Sigma-70 family RNA polymerase sigma factor</fullName>
    </submittedName>
</protein>
<evidence type="ECO:0000256" key="3">
    <source>
        <dbReference type="ARBA" id="ARBA00023163"/>
    </source>
</evidence>
<dbReference type="SUPFAM" id="SSF88946">
    <property type="entry name" value="Sigma2 domain of RNA polymerase sigma factors"/>
    <property type="match status" value="1"/>
</dbReference>
<dbReference type="Proteomes" id="UP001207930">
    <property type="component" value="Unassembled WGS sequence"/>
</dbReference>
<dbReference type="Gene3D" id="1.10.1740.10">
    <property type="match status" value="1"/>
</dbReference>
<evidence type="ECO:0000313" key="5">
    <source>
        <dbReference type="Proteomes" id="UP001207930"/>
    </source>
</evidence>
<keyword evidence="1" id="KW-0805">Transcription regulation</keyword>
<reference evidence="4 5" key="1">
    <citation type="submission" date="2022-10" db="EMBL/GenBank/DDBJ databases">
        <title>Luteolibacter flavescens strain MCCC 1K03193, whole genome shotgun sequencing project.</title>
        <authorList>
            <person name="Zhao G."/>
            <person name="Shen L."/>
        </authorList>
    </citation>
    <scope>NUCLEOTIDE SEQUENCE [LARGE SCALE GENOMIC DNA]</scope>
    <source>
        <strain evidence="4 5">MCCC 1K03193</strain>
    </source>
</reference>